<keyword evidence="2" id="KW-0647">Proteasome</keyword>
<dbReference type="InParanoid" id="L2GY12"/>
<dbReference type="Proteomes" id="UP000011081">
    <property type="component" value="Unassembled WGS sequence"/>
</dbReference>
<dbReference type="PANTHER" id="PTHR10943:SF2">
    <property type="entry name" value="26S PROTEASOME NON-ATPASE REGULATORY SUBUNIT 1"/>
    <property type="match status" value="1"/>
</dbReference>
<dbReference type="GO" id="GO:0043161">
    <property type="term" value="P:proteasome-mediated ubiquitin-dependent protein catabolic process"/>
    <property type="evidence" value="ECO:0007669"/>
    <property type="project" value="TreeGrafter"/>
</dbReference>
<gene>
    <name evidence="5" type="ORF">VCUG_00558</name>
</gene>
<dbReference type="HOGENOM" id="CLU_019837_0_0_1"/>
<feature type="region of interest" description="Disordered" evidence="3">
    <location>
        <begin position="378"/>
        <end position="404"/>
    </location>
</feature>
<dbReference type="OMA" id="INYYNIC"/>
<organism evidence="5 6">
    <name type="scientific">Vavraia culicis (isolate floridensis)</name>
    <name type="common">Microsporidian parasite</name>
    <dbReference type="NCBI Taxonomy" id="948595"/>
    <lineage>
        <taxon>Eukaryota</taxon>
        <taxon>Fungi</taxon>
        <taxon>Fungi incertae sedis</taxon>
        <taxon>Microsporidia</taxon>
        <taxon>Pleistophoridae</taxon>
        <taxon>Vavraia</taxon>
    </lineage>
</organism>
<evidence type="ECO:0000256" key="1">
    <source>
        <dbReference type="ARBA" id="ARBA00022737"/>
    </source>
</evidence>
<feature type="compositionally biased region" description="Basic and acidic residues" evidence="3">
    <location>
        <begin position="382"/>
        <end position="404"/>
    </location>
</feature>
<evidence type="ECO:0000313" key="5">
    <source>
        <dbReference type="EMBL" id="ELA47975.1"/>
    </source>
</evidence>
<dbReference type="VEuPathDB" id="MicrosporidiaDB:VCUG_00558"/>
<dbReference type="SUPFAM" id="SSF48371">
    <property type="entry name" value="ARM repeat"/>
    <property type="match status" value="1"/>
</dbReference>
<dbReference type="GeneID" id="19878445"/>
<keyword evidence="4" id="KW-1133">Transmembrane helix</keyword>
<dbReference type="STRING" id="948595.L2GY12"/>
<sequence length="930" mass="105851">MDVLSILPNIEYNLKKSIDLAATLNTIAGNIEILAPHIDIRLLHDIHEKIAANGDTTSISILLSKIYFIRDDYRNSIAYFNGKHKENSFYYHFIHIKLVDTYLNNRDTLSAELIAYVEDILEEEKNMGIIMETKRYDMIKHVKDGNTLEFLKGMMEIEEFHRLVLHLDLRGEYRYFIDALIYTELLKCTEKGDTAEKDEEQAKDLVKHKENTPIENEAERHGVRFISYNDVESAKFSCRGAVHAVEKYIASLSVKEQFGASYYVSEAFPQVAAHVRNALTAEILNGNFKRMLVKDFLQKNNKTNFSIFSSIAKGIKKNIKSLNLPLIFTNTFLNLCTGNDTFYRRNENFFRGLKGWNKYIGIECFGLIHIFSNDDTDNSSEVEAHPEEAAYKNTEEEESKSSGSRERLKLIEILQDLLPSTIKSGEITFDNVNSTESAALHALGLAGKETDFIFNFLDTENFFGSTLGMGNAYFATHNAMLTVKFLENLKREELHFECFAYAIGQINAKSMDMKLLTELENIIRFSEHNRIAYSSAVAMALIALNDRSYPMYNAEELRSYNFHSAENATTRDIKEHIDGIRANSKHMLSKEYRNNDALENLVGYILCLTKNQNAYLRLAGTLCLGTFFVKTGNVAVIDSLLNMVKDNSEDVRRAAILSLGMVVRDENLVSILNFKVLSHCPFVRSAVALTIGLFLCASGNSEAVDLLETLLYDSNPLVVQNACIGLGLLLMQCNSCVSNFKRIVNKVDLIILRSGDNSAKFGALIFRGLINLGGTNLILSYKNSENRINYYNICNYILFYGFNYFYMLIIYLGLCYQPTAFFKVNVNGANKDVKEYKNIKYKLVGKILVEASKKLGAVEDVSLPKRKVKKFRRRGNEQVEPCTCGDKEEDKESGKKKETYYVKSGGRLTLREMMKTRKKDFSIEFTDDEE</sequence>
<proteinExistence type="predicted"/>
<evidence type="ECO:0000256" key="3">
    <source>
        <dbReference type="SAM" id="MobiDB-lite"/>
    </source>
</evidence>
<dbReference type="GO" id="GO:0034515">
    <property type="term" value="C:proteasome storage granule"/>
    <property type="evidence" value="ECO:0007669"/>
    <property type="project" value="TreeGrafter"/>
</dbReference>
<keyword evidence="1" id="KW-0677">Repeat</keyword>
<dbReference type="AlphaFoldDB" id="L2GY12"/>
<dbReference type="RefSeq" id="XP_008073578.1">
    <property type="nucleotide sequence ID" value="XM_008075387.1"/>
</dbReference>
<evidence type="ECO:0000256" key="2">
    <source>
        <dbReference type="ARBA" id="ARBA00022942"/>
    </source>
</evidence>
<dbReference type="InterPro" id="IPR011989">
    <property type="entry name" value="ARM-like"/>
</dbReference>
<reference evidence="6" key="1">
    <citation type="submission" date="2011-03" db="EMBL/GenBank/DDBJ databases">
        <title>The genome sequence of Vavraia culicis strain floridensis.</title>
        <authorList>
            <consortium name="The Broad Institute Genome Sequencing Platform"/>
            <person name="Cuomo C."/>
            <person name="Becnel J."/>
            <person name="Sanscrainte N."/>
            <person name="Young S.K."/>
            <person name="Zeng Q."/>
            <person name="Gargeya S."/>
            <person name="Fitzgerald M."/>
            <person name="Haas B."/>
            <person name="Abouelleil A."/>
            <person name="Alvarado L."/>
            <person name="Arachchi H.M."/>
            <person name="Berlin A."/>
            <person name="Chapman S.B."/>
            <person name="Gearin G."/>
            <person name="Goldberg J."/>
            <person name="Griggs A."/>
            <person name="Gujja S."/>
            <person name="Hansen M."/>
            <person name="Heiman D."/>
            <person name="Howarth C."/>
            <person name="Larimer J."/>
            <person name="Lui A."/>
            <person name="MacDonald P.J.P."/>
            <person name="McCowen C."/>
            <person name="Montmayeur A."/>
            <person name="Murphy C."/>
            <person name="Neiman D."/>
            <person name="Pearson M."/>
            <person name="Priest M."/>
            <person name="Roberts A."/>
            <person name="Saif S."/>
            <person name="Shea T."/>
            <person name="Sisk P."/>
            <person name="Stolte C."/>
            <person name="Sykes S."/>
            <person name="Wortman J."/>
            <person name="Nusbaum C."/>
            <person name="Birren B."/>
        </authorList>
    </citation>
    <scope>NUCLEOTIDE SEQUENCE [LARGE SCALE GENOMIC DNA]</scope>
    <source>
        <strain evidence="6">floridensis</strain>
    </source>
</reference>
<dbReference type="Gene3D" id="1.25.10.10">
    <property type="entry name" value="Leucine-rich Repeat Variant"/>
    <property type="match status" value="1"/>
</dbReference>
<feature type="transmembrane region" description="Helical" evidence="4">
    <location>
        <begin position="793"/>
        <end position="814"/>
    </location>
</feature>
<dbReference type="GO" id="GO:0008540">
    <property type="term" value="C:proteasome regulatory particle, base subcomplex"/>
    <property type="evidence" value="ECO:0007669"/>
    <property type="project" value="TreeGrafter"/>
</dbReference>
<name>L2GY12_VAVCU</name>
<evidence type="ECO:0000256" key="4">
    <source>
        <dbReference type="SAM" id="Phobius"/>
    </source>
</evidence>
<dbReference type="EMBL" id="GL877409">
    <property type="protein sequence ID" value="ELA47975.1"/>
    <property type="molecule type" value="Genomic_DNA"/>
</dbReference>
<dbReference type="InterPro" id="IPR016024">
    <property type="entry name" value="ARM-type_fold"/>
</dbReference>
<keyword evidence="4" id="KW-0812">Transmembrane</keyword>
<accession>L2GY12</accession>
<dbReference type="FunCoup" id="L2GY12">
    <property type="interactions" value="299"/>
</dbReference>
<keyword evidence="4" id="KW-0472">Membrane</keyword>
<protein>
    <submittedName>
        <fullName evidence="5">Uncharacterized protein</fullName>
    </submittedName>
</protein>
<dbReference type="GO" id="GO:0005634">
    <property type="term" value="C:nucleus"/>
    <property type="evidence" value="ECO:0007669"/>
    <property type="project" value="TreeGrafter"/>
</dbReference>
<dbReference type="OrthoDB" id="2196194at2759"/>
<keyword evidence="6" id="KW-1185">Reference proteome</keyword>
<feature type="transmembrane region" description="Helical" evidence="4">
    <location>
        <begin position="761"/>
        <end position="781"/>
    </location>
</feature>
<dbReference type="PANTHER" id="PTHR10943">
    <property type="entry name" value="26S PROTEASOME NON-ATPASE REGULATORY SUBUNIT"/>
    <property type="match status" value="1"/>
</dbReference>
<evidence type="ECO:0000313" key="6">
    <source>
        <dbReference type="Proteomes" id="UP000011081"/>
    </source>
</evidence>